<protein>
    <submittedName>
        <fullName evidence="3">Endonuclease/exonuclease/phosphatase family metal-dependent hydrolase</fullName>
    </submittedName>
</protein>
<dbReference type="GO" id="GO:0004519">
    <property type="term" value="F:endonuclease activity"/>
    <property type="evidence" value="ECO:0007669"/>
    <property type="project" value="UniProtKB-KW"/>
</dbReference>
<feature type="transmembrane region" description="Helical" evidence="1">
    <location>
        <begin position="43"/>
        <end position="61"/>
    </location>
</feature>
<keyword evidence="3" id="KW-0269">Exonuclease</keyword>
<feature type="domain" description="Endonuclease/exonuclease/phosphatase" evidence="2">
    <location>
        <begin position="107"/>
        <end position="327"/>
    </location>
</feature>
<evidence type="ECO:0000259" key="2">
    <source>
        <dbReference type="Pfam" id="PF03372"/>
    </source>
</evidence>
<evidence type="ECO:0000313" key="4">
    <source>
        <dbReference type="Proteomes" id="UP000221369"/>
    </source>
</evidence>
<dbReference type="Gene3D" id="3.60.10.10">
    <property type="entry name" value="Endonuclease/exonuclease/phosphatase"/>
    <property type="match status" value="1"/>
</dbReference>
<keyword evidence="1" id="KW-0472">Membrane</keyword>
<feature type="transmembrane region" description="Helical" evidence="1">
    <location>
        <begin position="73"/>
        <end position="92"/>
    </location>
</feature>
<keyword evidence="4" id="KW-1185">Reference proteome</keyword>
<name>A0A2A9E0A4_9MICO</name>
<sequence length="340" mass="35098">MGKFLGAIVTLAVLVALIILAWPQAAGLETTWIVAQAVALRTVLAVGAAALALVLLVLCFVKPIRGFAGSLAALLLIFAVAVAGIAAVRGIGVNTTASSRPDDVTVLTWNTLGDEPGADAIADLAVESGADIVTLPETTKQAGIDIAVAMREAGQPMWVHTVAFDDVAKARSTTVLVSPELGDYRQVSSSAERSDNTAVLPSVVLEPVNDTGPRIVAVHAVAPTQTQMDNWRADLAWLADQCSGDNVIMAGDFNATIDHMAALGVDGADLGRCTDAATLAGAGSVGTWSTAWPALFGAPIDHVMVTNAWKVSGFRVATDHDASGSDHRPVIAHLRPMTAS</sequence>
<dbReference type="InterPro" id="IPR005135">
    <property type="entry name" value="Endo/exonuclease/phosphatase"/>
</dbReference>
<reference evidence="3 4" key="1">
    <citation type="submission" date="2017-10" db="EMBL/GenBank/DDBJ databases">
        <title>Sequencing the genomes of 1000 actinobacteria strains.</title>
        <authorList>
            <person name="Klenk H.-P."/>
        </authorList>
    </citation>
    <scope>NUCLEOTIDE SEQUENCE [LARGE SCALE GENOMIC DNA]</scope>
    <source>
        <strain evidence="3 4">DSM 21798</strain>
    </source>
</reference>
<keyword evidence="3" id="KW-0540">Nuclease</keyword>
<keyword evidence="1" id="KW-1133">Transmembrane helix</keyword>
<accession>A0A2A9E0A4</accession>
<dbReference type="RefSeq" id="WP_098408637.1">
    <property type="nucleotide sequence ID" value="NZ_PDJE01000001.1"/>
</dbReference>
<keyword evidence="1" id="KW-0812">Transmembrane</keyword>
<proteinExistence type="predicted"/>
<comment type="caution">
    <text evidence="3">The sequence shown here is derived from an EMBL/GenBank/DDBJ whole genome shotgun (WGS) entry which is preliminary data.</text>
</comment>
<dbReference type="SUPFAM" id="SSF56219">
    <property type="entry name" value="DNase I-like"/>
    <property type="match status" value="1"/>
</dbReference>
<keyword evidence="3" id="KW-0255">Endonuclease</keyword>
<dbReference type="Pfam" id="PF03372">
    <property type="entry name" value="Exo_endo_phos"/>
    <property type="match status" value="1"/>
</dbReference>
<dbReference type="Proteomes" id="UP000221369">
    <property type="component" value="Unassembled WGS sequence"/>
</dbReference>
<keyword evidence="3" id="KW-0378">Hydrolase</keyword>
<evidence type="ECO:0000256" key="1">
    <source>
        <dbReference type="SAM" id="Phobius"/>
    </source>
</evidence>
<dbReference type="EMBL" id="PDJE01000001">
    <property type="protein sequence ID" value="PFG31652.1"/>
    <property type="molecule type" value="Genomic_DNA"/>
</dbReference>
<gene>
    <name evidence="3" type="ORF">ATJ78_2630</name>
</gene>
<dbReference type="InterPro" id="IPR036691">
    <property type="entry name" value="Endo/exonu/phosph_ase_sf"/>
</dbReference>
<organism evidence="3 4">
    <name type="scientific">Paramicrobacterium agarici</name>
    <dbReference type="NCBI Taxonomy" id="630514"/>
    <lineage>
        <taxon>Bacteria</taxon>
        <taxon>Bacillati</taxon>
        <taxon>Actinomycetota</taxon>
        <taxon>Actinomycetes</taxon>
        <taxon>Micrococcales</taxon>
        <taxon>Microbacteriaceae</taxon>
        <taxon>Paramicrobacterium</taxon>
    </lineage>
</organism>
<dbReference type="GO" id="GO:0004527">
    <property type="term" value="F:exonuclease activity"/>
    <property type="evidence" value="ECO:0007669"/>
    <property type="project" value="UniProtKB-KW"/>
</dbReference>
<dbReference type="AlphaFoldDB" id="A0A2A9E0A4"/>
<evidence type="ECO:0000313" key="3">
    <source>
        <dbReference type="EMBL" id="PFG31652.1"/>
    </source>
</evidence>